<evidence type="ECO:0000313" key="9">
    <source>
        <dbReference type="Proteomes" id="UP001188597"/>
    </source>
</evidence>
<dbReference type="PANTHER" id="PTHR15710">
    <property type="entry name" value="E3 UBIQUITIN-PROTEIN LIGASE PRAJA"/>
    <property type="match status" value="1"/>
</dbReference>
<dbReference type="SMART" id="SM00184">
    <property type="entry name" value="RING"/>
    <property type="match status" value="1"/>
</dbReference>
<gene>
    <name evidence="8" type="ORF">RJ639_024723</name>
</gene>
<dbReference type="EC" id="2.3.2.27" evidence="2"/>
<dbReference type="AlphaFoldDB" id="A0AA89ACQ3"/>
<dbReference type="InterPro" id="IPR001841">
    <property type="entry name" value="Znf_RING"/>
</dbReference>
<keyword evidence="9" id="KW-1185">Reference proteome</keyword>
<name>A0AA89ACQ3_9ASTE</name>
<dbReference type="PANTHER" id="PTHR15710:SF74">
    <property type="entry name" value="RING-TYPE E3 UBIQUITIN TRANSFERASE-RELATED"/>
    <property type="match status" value="1"/>
</dbReference>
<dbReference type="PROSITE" id="PS50089">
    <property type="entry name" value="ZF_RING_2"/>
    <property type="match status" value="1"/>
</dbReference>
<dbReference type="SUPFAM" id="SSF57850">
    <property type="entry name" value="RING/U-box"/>
    <property type="match status" value="1"/>
</dbReference>
<evidence type="ECO:0000256" key="1">
    <source>
        <dbReference type="ARBA" id="ARBA00000900"/>
    </source>
</evidence>
<proteinExistence type="predicted"/>
<sequence length="170" mass="18492">MGLCILKSGVDFATHVACLAMLGEPCGMNGNMQTYKSLQGSIFQIPTFLPTLFMATVPPKSNYTTPNSPIIDYFDLDMALTMEDEDSGQGSIQVSQSRPTEKIYMPTVAAVGVCTVCMEGFNSCTGGKQVPCGHMYHETCITKWLSLHDSCPLCRCQVSGDRKWLSIPSS</sequence>
<comment type="catalytic activity">
    <reaction evidence="1">
        <text>S-ubiquitinyl-[E2 ubiquitin-conjugating enzyme]-L-cysteine + [acceptor protein]-L-lysine = [E2 ubiquitin-conjugating enzyme]-L-cysteine + N(6)-ubiquitinyl-[acceptor protein]-L-lysine.</text>
        <dbReference type="EC" id="2.3.2.27"/>
    </reaction>
</comment>
<accession>A0AA89ACQ3</accession>
<dbReference type="EMBL" id="JAVXUP010004184">
    <property type="protein sequence ID" value="KAK2997451.1"/>
    <property type="molecule type" value="Genomic_DNA"/>
</dbReference>
<keyword evidence="3" id="KW-0479">Metal-binding</keyword>
<evidence type="ECO:0000256" key="3">
    <source>
        <dbReference type="ARBA" id="ARBA00022723"/>
    </source>
</evidence>
<organism evidence="8 9">
    <name type="scientific">Escallonia herrerae</name>
    <dbReference type="NCBI Taxonomy" id="1293975"/>
    <lineage>
        <taxon>Eukaryota</taxon>
        <taxon>Viridiplantae</taxon>
        <taxon>Streptophyta</taxon>
        <taxon>Embryophyta</taxon>
        <taxon>Tracheophyta</taxon>
        <taxon>Spermatophyta</taxon>
        <taxon>Magnoliopsida</taxon>
        <taxon>eudicotyledons</taxon>
        <taxon>Gunneridae</taxon>
        <taxon>Pentapetalae</taxon>
        <taxon>asterids</taxon>
        <taxon>campanulids</taxon>
        <taxon>Escalloniales</taxon>
        <taxon>Escalloniaceae</taxon>
        <taxon>Escallonia</taxon>
    </lineage>
</organism>
<evidence type="ECO:0000256" key="6">
    <source>
        <dbReference type="PROSITE-ProRule" id="PRU00175"/>
    </source>
</evidence>
<evidence type="ECO:0000256" key="5">
    <source>
        <dbReference type="ARBA" id="ARBA00022833"/>
    </source>
</evidence>
<evidence type="ECO:0000256" key="2">
    <source>
        <dbReference type="ARBA" id="ARBA00012483"/>
    </source>
</evidence>
<evidence type="ECO:0000313" key="8">
    <source>
        <dbReference type="EMBL" id="KAK2997451.1"/>
    </source>
</evidence>
<keyword evidence="4 6" id="KW-0863">Zinc-finger</keyword>
<dbReference type="Proteomes" id="UP001188597">
    <property type="component" value="Unassembled WGS sequence"/>
</dbReference>
<evidence type="ECO:0000259" key="7">
    <source>
        <dbReference type="PROSITE" id="PS50089"/>
    </source>
</evidence>
<dbReference type="InterPro" id="IPR013083">
    <property type="entry name" value="Znf_RING/FYVE/PHD"/>
</dbReference>
<dbReference type="GO" id="GO:0061630">
    <property type="term" value="F:ubiquitin protein ligase activity"/>
    <property type="evidence" value="ECO:0007669"/>
    <property type="project" value="UniProtKB-EC"/>
</dbReference>
<protein>
    <recommendedName>
        <fullName evidence="2">RING-type E3 ubiquitin transferase</fullName>
        <ecNumber evidence="2">2.3.2.27</ecNumber>
    </recommendedName>
</protein>
<reference evidence="8" key="1">
    <citation type="submission" date="2022-12" db="EMBL/GenBank/DDBJ databases">
        <title>Draft genome assemblies for two species of Escallonia (Escalloniales).</title>
        <authorList>
            <person name="Chanderbali A."/>
            <person name="Dervinis C."/>
            <person name="Anghel I."/>
            <person name="Soltis D."/>
            <person name="Soltis P."/>
            <person name="Zapata F."/>
        </authorList>
    </citation>
    <scope>NUCLEOTIDE SEQUENCE</scope>
    <source>
        <strain evidence="8">UCBG64.0493</strain>
        <tissue evidence="8">Leaf</tissue>
    </source>
</reference>
<comment type="caution">
    <text evidence="8">The sequence shown here is derived from an EMBL/GenBank/DDBJ whole genome shotgun (WGS) entry which is preliminary data.</text>
</comment>
<dbReference type="Pfam" id="PF13639">
    <property type="entry name" value="zf-RING_2"/>
    <property type="match status" value="1"/>
</dbReference>
<evidence type="ECO:0000256" key="4">
    <source>
        <dbReference type="ARBA" id="ARBA00022771"/>
    </source>
</evidence>
<dbReference type="GO" id="GO:0008270">
    <property type="term" value="F:zinc ion binding"/>
    <property type="evidence" value="ECO:0007669"/>
    <property type="project" value="UniProtKB-KW"/>
</dbReference>
<feature type="domain" description="RING-type" evidence="7">
    <location>
        <begin position="114"/>
        <end position="155"/>
    </location>
</feature>
<keyword evidence="5" id="KW-0862">Zinc</keyword>
<dbReference type="Gene3D" id="3.30.40.10">
    <property type="entry name" value="Zinc/RING finger domain, C3HC4 (zinc finger)"/>
    <property type="match status" value="1"/>
</dbReference>